<dbReference type="STRING" id="1173022.Cri9333_1682"/>
<evidence type="ECO:0008006" key="4">
    <source>
        <dbReference type="Google" id="ProtNLM"/>
    </source>
</evidence>
<gene>
    <name evidence="2" type="ORF">Cri9333_1682</name>
</gene>
<dbReference type="PANTHER" id="PTHR36341:SF3">
    <property type="entry name" value="DUF2996 FAMILY PROTEIN"/>
    <property type="match status" value="1"/>
</dbReference>
<name>K9VYG6_9CYAN</name>
<evidence type="ECO:0000256" key="1">
    <source>
        <dbReference type="SAM" id="MobiDB-lite"/>
    </source>
</evidence>
<evidence type="ECO:0000313" key="2">
    <source>
        <dbReference type="EMBL" id="AFZ12569.1"/>
    </source>
</evidence>
<feature type="compositionally biased region" description="Basic and acidic residues" evidence="1">
    <location>
        <begin position="122"/>
        <end position="138"/>
    </location>
</feature>
<dbReference type="OrthoDB" id="465001at2"/>
<dbReference type="eggNOG" id="ENOG5031HP9">
    <property type="taxonomic scope" value="Bacteria"/>
</dbReference>
<dbReference type="Proteomes" id="UP000010472">
    <property type="component" value="Chromosome"/>
</dbReference>
<accession>K9VYG6</accession>
<feature type="region of interest" description="Disordered" evidence="1">
    <location>
        <begin position="1"/>
        <end position="138"/>
    </location>
</feature>
<feature type="compositionally biased region" description="Polar residues" evidence="1">
    <location>
        <begin position="31"/>
        <end position="56"/>
    </location>
</feature>
<keyword evidence="3" id="KW-1185">Reference proteome</keyword>
<dbReference type="AlphaFoldDB" id="K9VYG6"/>
<dbReference type="RefSeq" id="WP_015202689.1">
    <property type="nucleotide sequence ID" value="NC_019753.1"/>
</dbReference>
<evidence type="ECO:0000313" key="3">
    <source>
        <dbReference type="Proteomes" id="UP000010472"/>
    </source>
</evidence>
<dbReference type="PATRIC" id="fig|1173022.3.peg.1819"/>
<proteinExistence type="predicted"/>
<feature type="compositionally biased region" description="Polar residues" evidence="1">
    <location>
        <begin position="67"/>
        <end position="88"/>
    </location>
</feature>
<reference evidence="2 3" key="1">
    <citation type="submission" date="2012-06" db="EMBL/GenBank/DDBJ databases">
        <title>Finished chromosome of genome of Crinalium epipsammum PCC 9333.</title>
        <authorList>
            <consortium name="US DOE Joint Genome Institute"/>
            <person name="Gugger M."/>
            <person name="Coursin T."/>
            <person name="Rippka R."/>
            <person name="Tandeau De Marsac N."/>
            <person name="Huntemann M."/>
            <person name="Wei C.-L."/>
            <person name="Han J."/>
            <person name="Detter J.C."/>
            <person name="Han C."/>
            <person name="Tapia R."/>
            <person name="Davenport K."/>
            <person name="Daligault H."/>
            <person name="Erkkila T."/>
            <person name="Gu W."/>
            <person name="Munk A.C.C."/>
            <person name="Teshima H."/>
            <person name="Xu Y."/>
            <person name="Chain P."/>
            <person name="Chen A."/>
            <person name="Krypides N."/>
            <person name="Mavromatis K."/>
            <person name="Markowitz V."/>
            <person name="Szeto E."/>
            <person name="Ivanova N."/>
            <person name="Mikhailova N."/>
            <person name="Ovchinnikova G."/>
            <person name="Pagani I."/>
            <person name="Pati A."/>
            <person name="Goodwin L."/>
            <person name="Peters L."/>
            <person name="Pitluck S."/>
            <person name="Woyke T."/>
            <person name="Kerfeld C."/>
        </authorList>
    </citation>
    <scope>NUCLEOTIDE SEQUENCE [LARGE SCALE GENOMIC DNA]</scope>
    <source>
        <strain evidence="2 3">PCC 9333</strain>
    </source>
</reference>
<dbReference type="Pfam" id="PF11210">
    <property type="entry name" value="DUF2996"/>
    <property type="match status" value="1"/>
</dbReference>
<organism evidence="2 3">
    <name type="scientific">Crinalium epipsammum PCC 9333</name>
    <dbReference type="NCBI Taxonomy" id="1173022"/>
    <lineage>
        <taxon>Bacteria</taxon>
        <taxon>Bacillati</taxon>
        <taxon>Cyanobacteriota</taxon>
        <taxon>Cyanophyceae</taxon>
        <taxon>Gomontiellales</taxon>
        <taxon>Gomontiellaceae</taxon>
        <taxon>Crinalium</taxon>
    </lineage>
</organism>
<sequence>MAEETNHNAAGEVAPSTVDQQAPSVSEEHAPSTSSDQATDIPSANAPDPTTVNPDVNPNAAGEKPTTEAQVSENSSQTAVDQPAVSANTEEKPAAKKAAKAKGDEATADGEKPAAKKAAAAKGDEAPAKAAKKEKAPAVEDKPFAEFIQQHYLPALTTSLASQGVEDLELKFEQQKIPITGYQQEPQCWQVLGNWNGGLRQFRVYFLEENIQGRRAFSYAENRGKPSTLEPFLIDERKVTLDLMVFGVIQRLNAQKWLVRN</sequence>
<dbReference type="KEGG" id="cep:Cri9333_1682"/>
<dbReference type="InterPro" id="IPR021374">
    <property type="entry name" value="DUF2996"/>
</dbReference>
<dbReference type="PANTHER" id="PTHR36341">
    <property type="entry name" value="DUF2996 FAMILY PROTEIN"/>
    <property type="match status" value="1"/>
</dbReference>
<dbReference type="EMBL" id="CP003620">
    <property type="protein sequence ID" value="AFZ12569.1"/>
    <property type="molecule type" value="Genomic_DNA"/>
</dbReference>
<dbReference type="HOGENOM" id="CLU_093094_0_0_3"/>
<protein>
    <recommendedName>
        <fullName evidence="4">DUF2996 domain-containing protein</fullName>
    </recommendedName>
</protein>
<feature type="compositionally biased region" description="Basic and acidic residues" evidence="1">
    <location>
        <begin position="101"/>
        <end position="114"/>
    </location>
</feature>